<comment type="subunit">
    <text evidence="2">Homotrimer.</text>
</comment>
<gene>
    <name evidence="13" type="ORF">ACG04Q_18700</name>
</gene>
<evidence type="ECO:0000256" key="5">
    <source>
        <dbReference type="ARBA" id="ARBA00022692"/>
    </source>
</evidence>
<keyword evidence="4" id="KW-1134">Transmembrane beta strand</keyword>
<reference evidence="13 14" key="1">
    <citation type="submission" date="2024-08" db="EMBL/GenBank/DDBJ databases">
        <authorList>
            <person name="Lu H."/>
        </authorList>
    </citation>
    <scope>NUCLEOTIDE SEQUENCE [LARGE SCALE GENOMIC DNA]</scope>
    <source>
        <strain evidence="13 14">DXS20W</strain>
    </source>
</reference>
<organism evidence="13 14">
    <name type="scientific">Pelomonas lactea</name>
    <dbReference type="NCBI Taxonomy" id="3299030"/>
    <lineage>
        <taxon>Bacteria</taxon>
        <taxon>Pseudomonadati</taxon>
        <taxon>Pseudomonadota</taxon>
        <taxon>Betaproteobacteria</taxon>
        <taxon>Burkholderiales</taxon>
        <taxon>Sphaerotilaceae</taxon>
        <taxon>Roseateles</taxon>
    </lineage>
</organism>
<dbReference type="SUPFAM" id="SSF56935">
    <property type="entry name" value="Porins"/>
    <property type="match status" value="1"/>
</dbReference>
<proteinExistence type="predicted"/>
<evidence type="ECO:0000313" key="13">
    <source>
        <dbReference type="EMBL" id="MFG6463611.1"/>
    </source>
</evidence>
<keyword evidence="7" id="KW-0406">Ion transport</keyword>
<keyword evidence="5" id="KW-0812">Transmembrane</keyword>
<evidence type="ECO:0000256" key="11">
    <source>
        <dbReference type="SAM" id="SignalP"/>
    </source>
</evidence>
<keyword evidence="6 11" id="KW-0732">Signal</keyword>
<keyword evidence="3" id="KW-0813">Transport</keyword>
<evidence type="ECO:0000256" key="7">
    <source>
        <dbReference type="ARBA" id="ARBA00023065"/>
    </source>
</evidence>
<dbReference type="InterPro" id="IPR023614">
    <property type="entry name" value="Porin_dom_sf"/>
</dbReference>
<evidence type="ECO:0000256" key="9">
    <source>
        <dbReference type="ARBA" id="ARBA00023136"/>
    </source>
</evidence>
<dbReference type="RefSeq" id="WP_394512759.1">
    <property type="nucleotide sequence ID" value="NZ_JBIGHX010000007.1"/>
</dbReference>
<evidence type="ECO:0000256" key="10">
    <source>
        <dbReference type="ARBA" id="ARBA00023237"/>
    </source>
</evidence>
<keyword evidence="8" id="KW-0626">Porin</keyword>
<dbReference type="InterPro" id="IPR050298">
    <property type="entry name" value="Gram-neg_bact_OMP"/>
</dbReference>
<dbReference type="InterPro" id="IPR033900">
    <property type="entry name" value="Gram_neg_porin_domain"/>
</dbReference>
<dbReference type="CDD" id="cd00342">
    <property type="entry name" value="gram_neg_porins"/>
    <property type="match status" value="1"/>
</dbReference>
<evidence type="ECO:0000256" key="4">
    <source>
        <dbReference type="ARBA" id="ARBA00022452"/>
    </source>
</evidence>
<comment type="caution">
    <text evidence="13">The sequence shown here is derived from an EMBL/GenBank/DDBJ whole genome shotgun (WGS) entry which is preliminary data.</text>
</comment>
<keyword evidence="10" id="KW-0998">Cell outer membrane</keyword>
<dbReference type="Proteomes" id="UP001606302">
    <property type="component" value="Unassembled WGS sequence"/>
</dbReference>
<comment type="subcellular location">
    <subcellularLocation>
        <location evidence="1">Cell outer membrane</location>
        <topology evidence="1">Multi-pass membrane protein</topology>
    </subcellularLocation>
</comment>
<dbReference type="PANTHER" id="PTHR34501">
    <property type="entry name" value="PROTEIN YDDL-RELATED"/>
    <property type="match status" value="1"/>
</dbReference>
<feature type="signal peptide" evidence="11">
    <location>
        <begin position="1"/>
        <end position="20"/>
    </location>
</feature>
<feature type="chain" id="PRO_5046480995" evidence="11">
    <location>
        <begin position="21"/>
        <end position="349"/>
    </location>
</feature>
<evidence type="ECO:0000259" key="12">
    <source>
        <dbReference type="Pfam" id="PF13609"/>
    </source>
</evidence>
<protein>
    <submittedName>
        <fullName evidence="13">Porin</fullName>
    </submittedName>
</protein>
<dbReference type="Gene3D" id="2.40.160.10">
    <property type="entry name" value="Porin"/>
    <property type="match status" value="1"/>
</dbReference>
<dbReference type="Pfam" id="PF13609">
    <property type="entry name" value="Porin_4"/>
    <property type="match status" value="1"/>
</dbReference>
<evidence type="ECO:0000256" key="6">
    <source>
        <dbReference type="ARBA" id="ARBA00022729"/>
    </source>
</evidence>
<evidence type="ECO:0000256" key="8">
    <source>
        <dbReference type="ARBA" id="ARBA00023114"/>
    </source>
</evidence>
<evidence type="ECO:0000256" key="3">
    <source>
        <dbReference type="ARBA" id="ARBA00022448"/>
    </source>
</evidence>
<dbReference type="EMBL" id="JBIGHX010000007">
    <property type="protein sequence ID" value="MFG6463611.1"/>
    <property type="molecule type" value="Genomic_DNA"/>
</dbReference>
<name>A0ABW7GNR4_9BURK</name>
<dbReference type="PANTHER" id="PTHR34501:SF9">
    <property type="entry name" value="MAJOR OUTER MEMBRANE PROTEIN P.IA"/>
    <property type="match status" value="1"/>
</dbReference>
<evidence type="ECO:0000313" key="14">
    <source>
        <dbReference type="Proteomes" id="UP001606302"/>
    </source>
</evidence>
<accession>A0ABW7GNR4</accession>
<sequence length="349" mass="35623">MKKALIALAVLGLTGGAAVAQSSVTLFGVLDANVRYTKSSGQTLKKLDSSGLSTSRFGVRGTEDLGSGLKAGFWLESEVGVDTGVAANGGAFWGRRATVSLSGDFGEVRLGRNKTASRLHLEDFDPTAATGQGSVLSVYSNLGSGNSTAFGRADNLASYSLPDGLGGFYGGVDVAAGEGATNNKLEAARLGYKAGPLNVSGAYANATGVAGKYKLTSIGVSYDLGVAKPSFAYTENKYNAAKQTIYTAAVTVPLGQGLIMASYTDSKANTAAEGTAAYTTAGVAAVTGDAKLFSVGYVYNLSKRTALYTTYAQIDNDGKGTYYAAGSTAGFVKAGQKSSGFDVGIRHSF</sequence>
<feature type="domain" description="Porin" evidence="12">
    <location>
        <begin position="7"/>
        <end position="318"/>
    </location>
</feature>
<evidence type="ECO:0000256" key="1">
    <source>
        <dbReference type="ARBA" id="ARBA00004571"/>
    </source>
</evidence>
<keyword evidence="14" id="KW-1185">Reference proteome</keyword>
<keyword evidence="9" id="KW-0472">Membrane</keyword>
<evidence type="ECO:0000256" key="2">
    <source>
        <dbReference type="ARBA" id="ARBA00011233"/>
    </source>
</evidence>